<evidence type="ECO:0000259" key="2">
    <source>
        <dbReference type="Pfam" id="PF08585"/>
    </source>
</evidence>
<evidence type="ECO:0008006" key="6">
    <source>
        <dbReference type="Google" id="ProtNLM"/>
    </source>
</evidence>
<evidence type="ECO:0000313" key="5">
    <source>
        <dbReference type="Proteomes" id="UP001303889"/>
    </source>
</evidence>
<feature type="domain" description="RMI1 N-terminal" evidence="3">
    <location>
        <begin position="13"/>
        <end position="57"/>
    </location>
</feature>
<reference evidence="4" key="2">
    <citation type="submission" date="2023-05" db="EMBL/GenBank/DDBJ databases">
        <authorList>
            <consortium name="Lawrence Berkeley National Laboratory"/>
            <person name="Steindorff A."/>
            <person name="Hensen N."/>
            <person name="Bonometti L."/>
            <person name="Westerberg I."/>
            <person name="Brannstrom I.O."/>
            <person name="Guillou S."/>
            <person name="Cros-Aarteil S."/>
            <person name="Calhoun S."/>
            <person name="Haridas S."/>
            <person name="Kuo A."/>
            <person name="Mondo S."/>
            <person name="Pangilinan J."/>
            <person name="Riley R."/>
            <person name="Labutti K."/>
            <person name="Andreopoulos B."/>
            <person name="Lipzen A."/>
            <person name="Chen C."/>
            <person name="Yanf M."/>
            <person name="Daum C."/>
            <person name="Ng V."/>
            <person name="Clum A."/>
            <person name="Ohm R."/>
            <person name="Martin F."/>
            <person name="Silar P."/>
            <person name="Natvig D."/>
            <person name="Lalanne C."/>
            <person name="Gautier V."/>
            <person name="Ament-Velasquez S.L."/>
            <person name="Kruys A."/>
            <person name="Hutchinson M.I."/>
            <person name="Powell A.J."/>
            <person name="Barry K."/>
            <person name="Miller A.N."/>
            <person name="Grigoriev I.V."/>
            <person name="Debuchy R."/>
            <person name="Gladieux P."/>
            <person name="Thoren M.H."/>
            <person name="Johannesson H."/>
        </authorList>
    </citation>
    <scope>NUCLEOTIDE SEQUENCE</scope>
    <source>
        <strain evidence="4">CBS 103.79</strain>
    </source>
</reference>
<evidence type="ECO:0000256" key="1">
    <source>
        <dbReference type="SAM" id="MobiDB-lite"/>
    </source>
</evidence>
<proteinExistence type="predicted"/>
<dbReference type="InterPro" id="IPR049363">
    <property type="entry name" value="RMI1_N"/>
</dbReference>
<keyword evidence="5" id="KW-1185">Reference proteome</keyword>
<dbReference type="InterPro" id="IPR013894">
    <property type="entry name" value="RMI1_OB"/>
</dbReference>
<organism evidence="4 5">
    <name type="scientific">Staphylotrichum tortipilum</name>
    <dbReference type="NCBI Taxonomy" id="2831512"/>
    <lineage>
        <taxon>Eukaryota</taxon>
        <taxon>Fungi</taxon>
        <taxon>Dikarya</taxon>
        <taxon>Ascomycota</taxon>
        <taxon>Pezizomycotina</taxon>
        <taxon>Sordariomycetes</taxon>
        <taxon>Sordariomycetidae</taxon>
        <taxon>Sordariales</taxon>
        <taxon>Chaetomiaceae</taxon>
        <taxon>Staphylotrichum</taxon>
    </lineage>
</organism>
<accession>A0AAN6MNY8</accession>
<feature type="compositionally biased region" description="Polar residues" evidence="1">
    <location>
        <begin position="145"/>
        <end position="161"/>
    </location>
</feature>
<dbReference type="Pfam" id="PF21000">
    <property type="entry name" value="RMI1_N_N"/>
    <property type="match status" value="1"/>
</dbReference>
<evidence type="ECO:0000259" key="3">
    <source>
        <dbReference type="Pfam" id="PF21000"/>
    </source>
</evidence>
<dbReference type="Pfam" id="PF08585">
    <property type="entry name" value="RMI1_N_C"/>
    <property type="match status" value="1"/>
</dbReference>
<dbReference type="EMBL" id="MU855432">
    <property type="protein sequence ID" value="KAK3903748.1"/>
    <property type="molecule type" value="Genomic_DNA"/>
</dbReference>
<name>A0AAN6MNY8_9PEZI</name>
<feature type="domain" description="RecQ mediated genome instability protein 1 OB-fold" evidence="2">
    <location>
        <begin position="84"/>
        <end position="235"/>
    </location>
</feature>
<comment type="caution">
    <text evidence="4">The sequence shown here is derived from an EMBL/GenBank/DDBJ whole genome shotgun (WGS) entry which is preliminary data.</text>
</comment>
<gene>
    <name evidence="4" type="ORF">C8A05DRAFT_43089</name>
</gene>
<dbReference type="Proteomes" id="UP001303889">
    <property type="component" value="Unassembled WGS sequence"/>
</dbReference>
<feature type="compositionally biased region" description="Gly residues" evidence="1">
    <location>
        <begin position="245"/>
        <end position="270"/>
    </location>
</feature>
<dbReference type="AlphaFoldDB" id="A0AAN6MNY8"/>
<sequence length="270" mass="28250">MDDIPHQLLTSLSTTTTPLPSLPWLLTLLSTTRQPPPPLASLLATVRTRLLASDLTTPNLLDADWAAGHCFPPSIAGGNATGVRETKLQGDVVVQVLDVEDVARGRWEVVEEMERVERGEGRRGREVVRLAAAAGEENPEGEEGTQQASTAPGPGSSSTKNSTHKLLIQDCRGHKLDALELRRVERLGVGSTLIGEKILLRKGTVVARGVVLLEPAQCVLLGGKVEAWHREWVAGRLGRLREAVSGGGAGGGRGGGGAGRGGEGDGAAGV</sequence>
<dbReference type="Gene3D" id="2.40.50.770">
    <property type="entry name" value="RecQ-mediated genome instability protein Rmi1, C-terminal domain"/>
    <property type="match status" value="1"/>
</dbReference>
<protein>
    <recommendedName>
        <fullName evidence="6">RecQ mediated genome instability protein 1-like N-terminal helical domain-containing protein</fullName>
    </recommendedName>
</protein>
<reference evidence="4" key="1">
    <citation type="journal article" date="2023" name="Mol. Phylogenet. Evol.">
        <title>Genome-scale phylogeny and comparative genomics of the fungal order Sordariales.</title>
        <authorList>
            <person name="Hensen N."/>
            <person name="Bonometti L."/>
            <person name="Westerberg I."/>
            <person name="Brannstrom I.O."/>
            <person name="Guillou S."/>
            <person name="Cros-Aarteil S."/>
            <person name="Calhoun S."/>
            <person name="Haridas S."/>
            <person name="Kuo A."/>
            <person name="Mondo S."/>
            <person name="Pangilinan J."/>
            <person name="Riley R."/>
            <person name="LaButti K."/>
            <person name="Andreopoulos B."/>
            <person name="Lipzen A."/>
            <person name="Chen C."/>
            <person name="Yan M."/>
            <person name="Daum C."/>
            <person name="Ng V."/>
            <person name="Clum A."/>
            <person name="Steindorff A."/>
            <person name="Ohm R.A."/>
            <person name="Martin F."/>
            <person name="Silar P."/>
            <person name="Natvig D.O."/>
            <person name="Lalanne C."/>
            <person name="Gautier V."/>
            <person name="Ament-Velasquez S.L."/>
            <person name="Kruys A."/>
            <person name="Hutchinson M.I."/>
            <person name="Powell A.J."/>
            <person name="Barry K."/>
            <person name="Miller A.N."/>
            <person name="Grigoriev I.V."/>
            <person name="Debuchy R."/>
            <person name="Gladieux P."/>
            <person name="Hiltunen Thoren M."/>
            <person name="Johannesson H."/>
        </authorList>
    </citation>
    <scope>NUCLEOTIDE SEQUENCE</scope>
    <source>
        <strain evidence="4">CBS 103.79</strain>
    </source>
</reference>
<evidence type="ECO:0000313" key="4">
    <source>
        <dbReference type="EMBL" id="KAK3903748.1"/>
    </source>
</evidence>
<feature type="region of interest" description="Disordered" evidence="1">
    <location>
        <begin position="133"/>
        <end position="163"/>
    </location>
</feature>
<dbReference type="InterPro" id="IPR042470">
    <property type="entry name" value="RMI1_N_C_sf"/>
</dbReference>
<feature type="region of interest" description="Disordered" evidence="1">
    <location>
        <begin position="244"/>
        <end position="270"/>
    </location>
</feature>